<name>A0A1L6JBQ9_9SPHN</name>
<dbReference type="EMBL" id="CP018820">
    <property type="protein sequence ID" value="APR53369.1"/>
    <property type="molecule type" value="Genomic_DNA"/>
</dbReference>
<dbReference type="Proteomes" id="UP000185161">
    <property type="component" value="Chromosome"/>
</dbReference>
<reference evidence="3" key="2">
    <citation type="submission" date="2016-12" db="EMBL/GenBank/DDBJ databases">
        <title>Whole genome sequencing of Sphingomonas sp. ABOJV.</title>
        <authorList>
            <person name="Conlan S."/>
            <person name="Thomas P.J."/>
            <person name="Mullikin J."/>
            <person name="Palmore T.N."/>
            <person name="Frank K.M."/>
            <person name="Segre J.A."/>
        </authorList>
    </citation>
    <scope>NUCLEOTIDE SEQUENCE [LARGE SCALE GENOMIC DNA]</scope>
    <source>
        <strain evidence="3">ABOJV</strain>
    </source>
</reference>
<dbReference type="Proteomes" id="UP000286681">
    <property type="component" value="Unassembled WGS sequence"/>
</dbReference>
<reference evidence="2 4" key="3">
    <citation type="submission" date="2018-07" db="EMBL/GenBank/DDBJ databases">
        <title>Genomic and Epidemiologic Investigation of an Indolent Hospital Outbreak.</title>
        <authorList>
            <person name="Johnson R.C."/>
            <person name="Deming C."/>
            <person name="Conlan S."/>
            <person name="Zellmer C.J."/>
            <person name="Michelin A.V."/>
            <person name="Lee-Lin S."/>
            <person name="Thomas P.J."/>
            <person name="Park M."/>
            <person name="Weingarten R.A."/>
            <person name="Less J."/>
            <person name="Dekker J.P."/>
            <person name="Frank K.M."/>
            <person name="Musser K.A."/>
            <person name="Mcquiston J.R."/>
            <person name="Henderson D.K."/>
            <person name="Lau A.F."/>
            <person name="Palmore T.N."/>
            <person name="Segre J.A."/>
        </authorList>
    </citation>
    <scope>NUCLEOTIDE SEQUENCE [LARGE SCALE GENOMIC DNA]</scope>
    <source>
        <strain evidence="2 4">SK-NIH.Env10_0317</strain>
    </source>
</reference>
<dbReference type="EMBL" id="QQWO01000009">
    <property type="protein sequence ID" value="RSV02574.1"/>
    <property type="molecule type" value="Genomic_DNA"/>
</dbReference>
<accession>A0A1L6JBQ9</accession>
<protein>
    <submittedName>
        <fullName evidence="1">Uncharacterized protein</fullName>
    </submittedName>
</protein>
<reference evidence="1" key="1">
    <citation type="submission" date="2016-12" db="EMBL/GenBank/DDBJ databases">
        <title>Whole genome sequencing of Sphingomonas koreensis.</title>
        <authorList>
            <person name="Conlan S."/>
            <person name="Thomas P.J."/>
            <person name="Mullikin J."/>
            <person name="Palmore T.N."/>
            <person name="Frank K.M."/>
            <person name="Segre J.A."/>
        </authorList>
    </citation>
    <scope>NUCLEOTIDE SEQUENCE</scope>
    <source>
        <strain evidence="1">ABOJV</strain>
    </source>
</reference>
<dbReference type="AlphaFoldDB" id="A0A1L6JBQ9"/>
<evidence type="ECO:0000313" key="1">
    <source>
        <dbReference type="EMBL" id="APR53369.1"/>
    </source>
</evidence>
<evidence type="ECO:0000313" key="4">
    <source>
        <dbReference type="Proteomes" id="UP000286681"/>
    </source>
</evidence>
<evidence type="ECO:0000313" key="3">
    <source>
        <dbReference type="Proteomes" id="UP000185161"/>
    </source>
</evidence>
<evidence type="ECO:0000313" key="2">
    <source>
        <dbReference type="EMBL" id="RSV02574.1"/>
    </source>
</evidence>
<gene>
    <name evidence="1" type="ORF">BRX40_13870</name>
    <name evidence="2" type="ORF">CA257_11775</name>
</gene>
<proteinExistence type="predicted"/>
<sequence>MRRKGRIVHTISSKMGRFGGTLHTNGVNGSAMIAALATGRVAFQVTPISSLGLRLPTVTTAGTTVSWVYPPGTGTNAPCVIVVWVR</sequence>
<keyword evidence="3" id="KW-1185">Reference proteome</keyword>
<dbReference type="KEGG" id="skr:BRX40_13870"/>
<organism evidence="1 3">
    <name type="scientific">Sphingomonas koreensis</name>
    <dbReference type="NCBI Taxonomy" id="93064"/>
    <lineage>
        <taxon>Bacteria</taxon>
        <taxon>Pseudomonadati</taxon>
        <taxon>Pseudomonadota</taxon>
        <taxon>Alphaproteobacteria</taxon>
        <taxon>Sphingomonadales</taxon>
        <taxon>Sphingomonadaceae</taxon>
        <taxon>Sphingomonas</taxon>
    </lineage>
</organism>
<dbReference type="STRING" id="93064.BRX40_13870"/>